<dbReference type="EMBL" id="HBGK01042285">
    <property type="protein sequence ID" value="CAD9301872.1"/>
    <property type="molecule type" value="Transcribed_RNA"/>
</dbReference>
<dbReference type="PROSITE" id="PS00715">
    <property type="entry name" value="SIGMA70_1"/>
    <property type="match status" value="1"/>
</dbReference>
<dbReference type="Pfam" id="PF04542">
    <property type="entry name" value="Sigma70_r2"/>
    <property type="match status" value="1"/>
</dbReference>
<dbReference type="AlphaFoldDB" id="A0A7S1VJD5"/>
<dbReference type="InterPro" id="IPR007630">
    <property type="entry name" value="RNA_pol_sigma70_r4"/>
</dbReference>
<dbReference type="InterPro" id="IPR007624">
    <property type="entry name" value="RNA_pol_sigma70_r3"/>
</dbReference>
<keyword evidence="2" id="KW-0805">Transcription regulation</keyword>
<feature type="domain" description="RNA polymerase sigma-70" evidence="7">
    <location>
        <begin position="242"/>
        <end position="255"/>
    </location>
</feature>
<keyword evidence="4" id="KW-0238">DNA-binding</keyword>
<dbReference type="InterPro" id="IPR050239">
    <property type="entry name" value="Sigma-70_RNA_pol_init_factors"/>
</dbReference>
<dbReference type="GO" id="GO:0003677">
    <property type="term" value="F:DNA binding"/>
    <property type="evidence" value="ECO:0007669"/>
    <property type="project" value="UniProtKB-KW"/>
</dbReference>
<dbReference type="Pfam" id="PF04539">
    <property type="entry name" value="Sigma70_r3"/>
    <property type="match status" value="1"/>
</dbReference>
<dbReference type="InterPro" id="IPR013325">
    <property type="entry name" value="RNA_pol_sigma_r2"/>
</dbReference>
<proteinExistence type="inferred from homology"/>
<feature type="signal peptide" evidence="6">
    <location>
        <begin position="1"/>
        <end position="22"/>
    </location>
</feature>
<sequence length="504" mass="57034">MRSMKSLCTAILFVYGIVDVEGFVAPPHGRTGGPALMSTSLSYSSDKSVNGGKRKKIRRKKLVKRKKRVTSISPSSAMTDIPDAAKRKVLRKASRNSSRDVDAALAAELAAYSETRKPRRVKNEEVAKATTTFGQTVFPALLTKEEEYDLAYKVQAMRAAEKKKEELTVENDLEPTETELAEACGMSSKSELRTVMSVGRDALDRYVYCNMGMVNKEAKKYAQSLNQFSRNGGVGSILTYEDLIQEGTMGLMEAIERFDPKRGFRFYTYAQYWVRNRIMLSMSNSARTIRIPISVQNTLRKAGKARKQLTLEWGRTPSDDEIAEYMGIDPEKLHFYNERSRNMLSLDNPIRNHQKSSGFSDESSTLGDFISSTAVDGFDQESYVEIVSRREDVLDVVNSLPAEERDVVLARFGVETGDPKSLAQTAKKLGISTDRVRMLEARGLNKLRHPQRNYKLRSYVDLPKTVVQKKEEKRQQLEEQEKKLFVETEEELMAQLSPEGIWAF</sequence>
<dbReference type="Gene3D" id="1.10.10.10">
    <property type="entry name" value="Winged helix-like DNA-binding domain superfamily/Winged helix DNA-binding domain"/>
    <property type="match status" value="2"/>
</dbReference>
<dbReference type="InterPro" id="IPR000943">
    <property type="entry name" value="RNA_pol_sigma70"/>
</dbReference>
<dbReference type="GO" id="GO:0006352">
    <property type="term" value="P:DNA-templated transcription initiation"/>
    <property type="evidence" value="ECO:0007669"/>
    <property type="project" value="InterPro"/>
</dbReference>
<dbReference type="SUPFAM" id="SSF88659">
    <property type="entry name" value="Sigma3 and sigma4 domains of RNA polymerase sigma factors"/>
    <property type="match status" value="2"/>
</dbReference>
<dbReference type="PANTHER" id="PTHR30603">
    <property type="entry name" value="RNA POLYMERASE SIGMA FACTOR RPO"/>
    <property type="match status" value="1"/>
</dbReference>
<dbReference type="PRINTS" id="PR00046">
    <property type="entry name" value="SIGMA70FCT"/>
</dbReference>
<dbReference type="Gene3D" id="1.10.601.10">
    <property type="entry name" value="RNA Polymerase Primary Sigma Factor"/>
    <property type="match status" value="1"/>
</dbReference>
<evidence type="ECO:0000313" key="8">
    <source>
        <dbReference type="EMBL" id="CAD9301872.1"/>
    </source>
</evidence>
<evidence type="ECO:0000256" key="3">
    <source>
        <dbReference type="ARBA" id="ARBA00023082"/>
    </source>
</evidence>
<feature type="chain" id="PRO_5030548755" description="RNA polymerase sigma-70 domain-containing protein" evidence="6">
    <location>
        <begin position="23"/>
        <end position="504"/>
    </location>
</feature>
<dbReference type="InterPro" id="IPR007627">
    <property type="entry name" value="RNA_pol_sigma70_r2"/>
</dbReference>
<dbReference type="Pfam" id="PF04545">
    <property type="entry name" value="Sigma70_r4"/>
    <property type="match status" value="1"/>
</dbReference>
<organism evidence="8">
    <name type="scientific">Grammatophora oceanica</name>
    <dbReference type="NCBI Taxonomy" id="210454"/>
    <lineage>
        <taxon>Eukaryota</taxon>
        <taxon>Sar</taxon>
        <taxon>Stramenopiles</taxon>
        <taxon>Ochrophyta</taxon>
        <taxon>Bacillariophyta</taxon>
        <taxon>Fragilariophyceae</taxon>
        <taxon>Fragilariophycidae</taxon>
        <taxon>Rhabdonematales</taxon>
        <taxon>Grammatophoraceae</taxon>
        <taxon>Grammatophora</taxon>
    </lineage>
</organism>
<keyword evidence="3" id="KW-0731">Sigma factor</keyword>
<protein>
    <recommendedName>
        <fullName evidence="7">RNA polymerase sigma-70 domain-containing protein</fullName>
    </recommendedName>
</protein>
<evidence type="ECO:0000256" key="5">
    <source>
        <dbReference type="ARBA" id="ARBA00023163"/>
    </source>
</evidence>
<dbReference type="NCBIfam" id="TIGR02937">
    <property type="entry name" value="sigma70-ECF"/>
    <property type="match status" value="1"/>
</dbReference>
<name>A0A7S1VJD5_9STRA</name>
<dbReference type="GO" id="GO:0016987">
    <property type="term" value="F:sigma factor activity"/>
    <property type="evidence" value="ECO:0007669"/>
    <property type="project" value="UniProtKB-KW"/>
</dbReference>
<reference evidence="8" key="1">
    <citation type="submission" date="2021-01" db="EMBL/GenBank/DDBJ databases">
        <authorList>
            <person name="Corre E."/>
            <person name="Pelletier E."/>
            <person name="Niang G."/>
            <person name="Scheremetjew M."/>
            <person name="Finn R."/>
            <person name="Kale V."/>
            <person name="Holt S."/>
            <person name="Cochrane G."/>
            <person name="Meng A."/>
            <person name="Brown T."/>
            <person name="Cohen L."/>
        </authorList>
    </citation>
    <scope>NUCLEOTIDE SEQUENCE</scope>
    <source>
        <strain evidence="8">CCMP 410</strain>
    </source>
</reference>
<evidence type="ECO:0000256" key="1">
    <source>
        <dbReference type="ARBA" id="ARBA00007788"/>
    </source>
</evidence>
<dbReference type="PANTHER" id="PTHR30603:SF47">
    <property type="entry name" value="RNA POLYMERASE SIGMA FACTOR SIGD, CHLOROPLASTIC"/>
    <property type="match status" value="1"/>
</dbReference>
<keyword evidence="5" id="KW-0804">Transcription</keyword>
<evidence type="ECO:0000256" key="2">
    <source>
        <dbReference type="ARBA" id="ARBA00023015"/>
    </source>
</evidence>
<dbReference type="SUPFAM" id="SSF88946">
    <property type="entry name" value="Sigma2 domain of RNA polymerase sigma factors"/>
    <property type="match status" value="1"/>
</dbReference>
<dbReference type="InterPro" id="IPR014284">
    <property type="entry name" value="RNA_pol_sigma-70_dom"/>
</dbReference>
<dbReference type="InterPro" id="IPR036388">
    <property type="entry name" value="WH-like_DNA-bd_sf"/>
</dbReference>
<comment type="similarity">
    <text evidence="1">Belongs to the sigma-70 factor family.</text>
</comment>
<keyword evidence="6" id="KW-0732">Signal</keyword>
<evidence type="ECO:0000256" key="6">
    <source>
        <dbReference type="SAM" id="SignalP"/>
    </source>
</evidence>
<dbReference type="CDD" id="cd06171">
    <property type="entry name" value="Sigma70_r4"/>
    <property type="match status" value="1"/>
</dbReference>
<dbReference type="InterPro" id="IPR013324">
    <property type="entry name" value="RNA_pol_sigma_r3/r4-like"/>
</dbReference>
<accession>A0A7S1VJD5</accession>
<evidence type="ECO:0000259" key="7">
    <source>
        <dbReference type="PROSITE" id="PS00715"/>
    </source>
</evidence>
<gene>
    <name evidence="8" type="ORF">GOCE00092_LOCUS22162</name>
</gene>
<evidence type="ECO:0000256" key="4">
    <source>
        <dbReference type="ARBA" id="ARBA00023125"/>
    </source>
</evidence>